<dbReference type="VEuPathDB" id="FungiDB:JI435_005360"/>
<evidence type="ECO:0000313" key="1">
    <source>
        <dbReference type="EMBL" id="QRC91030.1"/>
    </source>
</evidence>
<dbReference type="AlphaFoldDB" id="A0A7U2EQA7"/>
<organism evidence="1 2">
    <name type="scientific">Phaeosphaeria nodorum (strain SN15 / ATCC MYA-4574 / FGSC 10173)</name>
    <name type="common">Glume blotch fungus</name>
    <name type="synonym">Parastagonospora nodorum</name>
    <dbReference type="NCBI Taxonomy" id="321614"/>
    <lineage>
        <taxon>Eukaryota</taxon>
        <taxon>Fungi</taxon>
        <taxon>Dikarya</taxon>
        <taxon>Ascomycota</taxon>
        <taxon>Pezizomycotina</taxon>
        <taxon>Dothideomycetes</taxon>
        <taxon>Pleosporomycetidae</taxon>
        <taxon>Pleosporales</taxon>
        <taxon>Pleosporineae</taxon>
        <taxon>Phaeosphaeriaceae</taxon>
        <taxon>Parastagonospora</taxon>
    </lineage>
</organism>
<proteinExistence type="predicted"/>
<evidence type="ECO:0000313" key="2">
    <source>
        <dbReference type="Proteomes" id="UP000663193"/>
    </source>
</evidence>
<gene>
    <name evidence="1" type="ORF">JI435_005360</name>
</gene>
<keyword evidence="2" id="KW-1185">Reference proteome</keyword>
<name>A0A7U2EQA7_PHANO</name>
<accession>A0A7U2EQA7</accession>
<dbReference type="KEGG" id="pno:SNOG_00536"/>
<sequence>MTIAGRCYRLSCGHTQCSACLTLHQHVQGSQTLPILCSVCAQDGGFSFPSQDPLTQVDALVSSPVNLKNIRDLHWLDPASPNFAARNTCIVDGENFRAIFDAVYRLTMPLHQDIVAAAPFPQHVFNALASSLAPGLRYTTPELLEAELKIILDDALYDTWCRHEGARYHLAWTTAVKGDPAMDLRIQTAFLGGLKKLHTEVGRAAVMWEGVISWAVAVLAAKWWARFG</sequence>
<dbReference type="RefSeq" id="XP_001791220.1">
    <property type="nucleotide sequence ID" value="XM_001791168.1"/>
</dbReference>
<reference evidence="2" key="1">
    <citation type="journal article" date="2021" name="BMC Genomics">
        <title>Chromosome-level genome assembly and manually-curated proteome of model necrotroph Parastagonospora nodorum Sn15 reveals a genome-wide trove of candidate effector homologs, and redundancy of virulence-related functions within an accessory chromosome.</title>
        <authorList>
            <person name="Bertazzoni S."/>
            <person name="Jones D.A.B."/>
            <person name="Phan H.T."/>
            <person name="Tan K.-C."/>
            <person name="Hane J.K."/>
        </authorList>
    </citation>
    <scope>NUCLEOTIDE SEQUENCE [LARGE SCALE GENOMIC DNA]</scope>
    <source>
        <strain evidence="2">SN15 / ATCC MYA-4574 / FGSC 10173)</strain>
    </source>
</reference>
<dbReference type="EMBL" id="CP069023">
    <property type="protein sequence ID" value="QRC91030.1"/>
    <property type="molecule type" value="Genomic_DNA"/>
</dbReference>
<dbReference type="Proteomes" id="UP000663193">
    <property type="component" value="Chromosome 1"/>
</dbReference>
<dbReference type="OrthoDB" id="3800759at2759"/>
<protein>
    <submittedName>
        <fullName evidence="1">Uncharacterized protein</fullName>
    </submittedName>
</protein>